<gene>
    <name evidence="9 10" type="primary">trmB</name>
    <name evidence="10" type="ORF">JYB65_09865</name>
</gene>
<accession>A0A939IJ22</accession>
<dbReference type="HAMAP" id="MF_01057">
    <property type="entry name" value="tRNA_methyltr_TrmB"/>
    <property type="match status" value="1"/>
</dbReference>
<feature type="binding site" evidence="9">
    <location>
        <position position="154"/>
    </location>
    <ligand>
        <name>substrate</name>
    </ligand>
</feature>
<evidence type="ECO:0000256" key="3">
    <source>
        <dbReference type="ARBA" id="ARBA00022603"/>
    </source>
</evidence>
<comment type="function">
    <text evidence="2 9">Catalyzes the formation of N(7)-methylguanine at position 46 (m7G46) in tRNA.</text>
</comment>
<name>A0A939IJ22_CLOAM</name>
<dbReference type="GO" id="GO:0043527">
    <property type="term" value="C:tRNA methyltransferase complex"/>
    <property type="evidence" value="ECO:0007669"/>
    <property type="project" value="TreeGrafter"/>
</dbReference>
<dbReference type="RefSeq" id="WP_206582508.1">
    <property type="nucleotide sequence ID" value="NZ_JAFJZZ010000004.1"/>
</dbReference>
<keyword evidence="4 9" id="KW-0808">Transferase</keyword>
<evidence type="ECO:0000256" key="1">
    <source>
        <dbReference type="ARBA" id="ARBA00000142"/>
    </source>
</evidence>
<dbReference type="InterPro" id="IPR003358">
    <property type="entry name" value="tRNA_(Gua-N-7)_MeTrfase_Trmb"/>
</dbReference>
<dbReference type="Proteomes" id="UP000664545">
    <property type="component" value="Unassembled WGS sequence"/>
</dbReference>
<sequence length="212" mass="25045">MRQRKVKNVEKRLEEYAAYSVKDGKAMKGKWNTVFENEKELYLELGCGKGQFLLKQAEHNPNANFIGIEAQETIILRALEKADKSNIGNIRFVQAFMQDVTEFFEEEELSGLFLNFSDPWPKERHAKRRLTHTKFLKGYEKILKPDAFIEFKTDNDQLFEFTLEEIQQNEYKIVFCSKDLHQSDLAAKYITTEYEDKFKTIGKNINYVRFKV</sequence>
<dbReference type="Pfam" id="PF02390">
    <property type="entry name" value="Methyltransf_4"/>
    <property type="match status" value="1"/>
</dbReference>
<evidence type="ECO:0000256" key="9">
    <source>
        <dbReference type="HAMAP-Rule" id="MF_01057"/>
    </source>
</evidence>
<comment type="caution">
    <text evidence="10">The sequence shown here is derived from an EMBL/GenBank/DDBJ whole genome shotgun (WGS) entry which is preliminary data.</text>
</comment>
<keyword evidence="11" id="KW-1185">Reference proteome</keyword>
<evidence type="ECO:0000256" key="5">
    <source>
        <dbReference type="ARBA" id="ARBA00022691"/>
    </source>
</evidence>
<feature type="binding site" evidence="9">
    <location>
        <begin position="192"/>
        <end position="195"/>
    </location>
    <ligand>
        <name>substrate</name>
    </ligand>
</feature>
<keyword evidence="3 9" id="KW-0489">Methyltransferase</keyword>
<dbReference type="EMBL" id="JAFJZZ010000004">
    <property type="protein sequence ID" value="MBN7773666.1"/>
    <property type="molecule type" value="Genomic_DNA"/>
</dbReference>
<organism evidence="10 11">
    <name type="scientific">Clostridium aminobutyricum</name>
    <dbReference type="NCBI Taxonomy" id="33953"/>
    <lineage>
        <taxon>Bacteria</taxon>
        <taxon>Bacillati</taxon>
        <taxon>Bacillota</taxon>
        <taxon>Clostridia</taxon>
        <taxon>Eubacteriales</taxon>
        <taxon>Clostridiaceae</taxon>
        <taxon>Clostridium</taxon>
    </lineage>
</organism>
<dbReference type="AlphaFoldDB" id="A0A939IJ22"/>
<dbReference type="GO" id="GO:0008176">
    <property type="term" value="F:tRNA (guanine(46)-N7)-methyltransferase activity"/>
    <property type="evidence" value="ECO:0007669"/>
    <property type="project" value="UniProtKB-UniRule"/>
</dbReference>
<proteinExistence type="inferred from homology"/>
<dbReference type="Gene3D" id="3.40.50.150">
    <property type="entry name" value="Vaccinia Virus protein VP39"/>
    <property type="match status" value="1"/>
</dbReference>
<keyword evidence="5 9" id="KW-0949">S-adenosyl-L-methionine</keyword>
<feature type="binding site" evidence="9">
    <location>
        <position position="44"/>
    </location>
    <ligand>
        <name>S-adenosyl-L-methionine</name>
        <dbReference type="ChEBI" id="CHEBI:59789"/>
    </ligand>
</feature>
<protein>
    <recommendedName>
        <fullName evidence="9">tRNA (guanine-N(7)-)-methyltransferase</fullName>
        <ecNumber evidence="9">2.1.1.33</ecNumber>
    </recommendedName>
    <alternativeName>
        <fullName evidence="9">tRNA (guanine(46)-N(7))-methyltransferase</fullName>
    </alternativeName>
    <alternativeName>
        <fullName evidence="9">tRNA(m7G46)-methyltransferase</fullName>
    </alternativeName>
</protein>
<dbReference type="PANTHER" id="PTHR23417">
    <property type="entry name" value="3-DEOXY-D-MANNO-OCTULOSONIC-ACID TRANSFERASE/TRNA GUANINE-N 7 - -METHYLTRANSFERASE"/>
    <property type="match status" value="1"/>
</dbReference>
<keyword evidence="6 9" id="KW-0819">tRNA processing</keyword>
<dbReference type="CDD" id="cd02440">
    <property type="entry name" value="AdoMet_MTases"/>
    <property type="match status" value="1"/>
</dbReference>
<evidence type="ECO:0000313" key="10">
    <source>
        <dbReference type="EMBL" id="MBN7773666.1"/>
    </source>
</evidence>
<evidence type="ECO:0000256" key="6">
    <source>
        <dbReference type="ARBA" id="ARBA00022694"/>
    </source>
</evidence>
<evidence type="ECO:0000256" key="4">
    <source>
        <dbReference type="ARBA" id="ARBA00022679"/>
    </source>
</evidence>
<dbReference type="EC" id="2.1.1.33" evidence="9"/>
<dbReference type="NCBIfam" id="TIGR00091">
    <property type="entry name" value="tRNA (guanosine(46)-N7)-methyltransferase TrmB"/>
    <property type="match status" value="1"/>
</dbReference>
<dbReference type="InterPro" id="IPR029063">
    <property type="entry name" value="SAM-dependent_MTases_sf"/>
</dbReference>
<evidence type="ECO:0000313" key="11">
    <source>
        <dbReference type="Proteomes" id="UP000664545"/>
    </source>
</evidence>
<comment type="catalytic activity">
    <reaction evidence="1 9">
        <text>guanosine(46) in tRNA + S-adenosyl-L-methionine = N(7)-methylguanosine(46) in tRNA + S-adenosyl-L-homocysteine</text>
        <dbReference type="Rhea" id="RHEA:42708"/>
        <dbReference type="Rhea" id="RHEA-COMP:10188"/>
        <dbReference type="Rhea" id="RHEA-COMP:10189"/>
        <dbReference type="ChEBI" id="CHEBI:57856"/>
        <dbReference type="ChEBI" id="CHEBI:59789"/>
        <dbReference type="ChEBI" id="CHEBI:74269"/>
        <dbReference type="ChEBI" id="CHEBI:74480"/>
        <dbReference type="EC" id="2.1.1.33"/>
    </reaction>
</comment>
<dbReference type="PANTHER" id="PTHR23417:SF14">
    <property type="entry name" value="PENTACOTRIPEPTIDE-REPEAT REGION OF PRORP DOMAIN-CONTAINING PROTEIN"/>
    <property type="match status" value="1"/>
</dbReference>
<dbReference type="FunFam" id="3.40.50.150:FF:000035">
    <property type="entry name" value="tRNA (guanine-N(7)-)-methyltransferase"/>
    <property type="match status" value="1"/>
</dbReference>
<comment type="pathway">
    <text evidence="7 9">tRNA modification; N(7)-methylguanine-tRNA biosynthesis.</text>
</comment>
<evidence type="ECO:0000256" key="7">
    <source>
        <dbReference type="ARBA" id="ARBA00060552"/>
    </source>
</evidence>
<dbReference type="PROSITE" id="PS51625">
    <property type="entry name" value="SAM_MT_TRMB"/>
    <property type="match status" value="1"/>
</dbReference>
<feature type="binding site" evidence="9">
    <location>
        <position position="122"/>
    </location>
    <ligand>
        <name>substrate</name>
    </ligand>
</feature>
<comment type="similarity">
    <text evidence="8 9">Belongs to the class I-like SAM-binding methyltransferase superfamily. TrmB family.</text>
</comment>
<feature type="binding site" evidence="9">
    <location>
        <position position="118"/>
    </location>
    <ligand>
        <name>S-adenosyl-L-methionine</name>
        <dbReference type="ChEBI" id="CHEBI:59789"/>
    </ligand>
</feature>
<reference evidence="10" key="1">
    <citation type="submission" date="2021-02" db="EMBL/GenBank/DDBJ databases">
        <title>Abyssanaerobacter marinus gen.nov., sp., nov, anaerobic bacterium isolated from the Onnuri vent field of Indian Ocean and suggestion of Mogibacteriaceae fam. nov., and proposal of reclassification of ambiguous this family's genus member.</title>
        <authorList>
            <person name="Kim Y.J."/>
            <person name="Yang J.-A."/>
        </authorList>
    </citation>
    <scope>NUCLEOTIDE SEQUENCE</scope>
    <source>
        <strain evidence="10">DSM 2634</strain>
    </source>
</reference>
<evidence type="ECO:0000256" key="8">
    <source>
        <dbReference type="ARBA" id="ARBA00060767"/>
    </source>
</evidence>
<evidence type="ECO:0000256" key="2">
    <source>
        <dbReference type="ARBA" id="ARBA00003015"/>
    </source>
</evidence>
<dbReference type="SUPFAM" id="SSF53335">
    <property type="entry name" value="S-adenosyl-L-methionine-dependent methyltransferases"/>
    <property type="match status" value="1"/>
</dbReference>
<feature type="binding site" evidence="9">
    <location>
        <position position="69"/>
    </location>
    <ligand>
        <name>S-adenosyl-L-methionine</name>
        <dbReference type="ChEBI" id="CHEBI:59789"/>
    </ligand>
</feature>
<comment type="caution">
    <text evidence="9">Lacks conserved residue(s) required for the propagation of feature annotation.</text>
</comment>
<dbReference type="NCBIfam" id="NF001080">
    <property type="entry name" value="PRK00121.2-2"/>
    <property type="match status" value="1"/>
</dbReference>
<dbReference type="InterPro" id="IPR055361">
    <property type="entry name" value="tRNA_methyltr_TrmB_bact"/>
</dbReference>